<dbReference type="EMBL" id="AJWY01006942">
    <property type="protein sequence ID" value="EKC65441.1"/>
    <property type="molecule type" value="Genomic_DNA"/>
</dbReference>
<gene>
    <name evidence="2" type="ORF">LEA_10320</name>
</gene>
<feature type="domain" description="Right handed beta helix" evidence="1">
    <location>
        <begin position="198"/>
        <end position="356"/>
    </location>
</feature>
<reference evidence="2" key="1">
    <citation type="journal article" date="2013" name="Environ. Microbiol.">
        <title>Microbiota from the distal guts of lean and obese adolescents exhibit partial functional redundancy besides clear differences in community structure.</title>
        <authorList>
            <person name="Ferrer M."/>
            <person name="Ruiz A."/>
            <person name="Lanza F."/>
            <person name="Haange S.B."/>
            <person name="Oberbach A."/>
            <person name="Till H."/>
            <person name="Bargiela R."/>
            <person name="Campoy C."/>
            <person name="Segura M.T."/>
            <person name="Richter M."/>
            <person name="von Bergen M."/>
            <person name="Seifert J."/>
            <person name="Suarez A."/>
        </authorList>
    </citation>
    <scope>NUCLEOTIDE SEQUENCE</scope>
</reference>
<dbReference type="Pfam" id="PF13229">
    <property type="entry name" value="Beta_helix"/>
    <property type="match status" value="1"/>
</dbReference>
<dbReference type="InterPro" id="IPR006626">
    <property type="entry name" value="PbH1"/>
</dbReference>
<dbReference type="InterPro" id="IPR012334">
    <property type="entry name" value="Pectin_lyas_fold"/>
</dbReference>
<accession>K1U1T0</accession>
<dbReference type="InterPro" id="IPR011050">
    <property type="entry name" value="Pectin_lyase_fold/virulence"/>
</dbReference>
<dbReference type="SUPFAM" id="SSF51126">
    <property type="entry name" value="Pectin lyase-like"/>
    <property type="match status" value="1"/>
</dbReference>
<dbReference type="InterPro" id="IPR039448">
    <property type="entry name" value="Beta_helix"/>
</dbReference>
<sequence>AAWAGLKDVWLQGTFNYGFADDNIRVASIDPGKGTVTLASPHLYGIASGAAYQHYFAYNILEELDRPSEWYLDRESGILYFYPPSDIRKANIQVSILEDPIVCLEGVEYLRLERLTIECGRGIGVYIERSNHNVIAGCTIRNVGTSGVFMGQGAEQTFPHITVDDYEGRPVSRRIGNLQGHIYKYPHWDRKAGMHNGILSCDIYNTGSGAVYLSGGDKVSLTPGNSYVENCRMTNYNRRNKFLWAAVSVNGCGNRVSHCEIHDSDWQGIYVSGNEHLFEYNYIHDVTLNSNDTSPWYIGRDPSSRGNIVRYNRFERCGNPERMNMGIYCDDSSTDVLVYGNLFVDMNTTHGVMFSNTGWDLKFV</sequence>
<feature type="non-terminal residue" evidence="2">
    <location>
        <position position="1"/>
    </location>
</feature>
<dbReference type="AlphaFoldDB" id="K1U1T0"/>
<dbReference type="PANTHER" id="PTHR36453">
    <property type="entry name" value="SECRETED PROTEIN-RELATED"/>
    <property type="match status" value="1"/>
</dbReference>
<protein>
    <recommendedName>
        <fullName evidence="1">Right handed beta helix domain-containing protein</fullName>
    </recommendedName>
</protein>
<feature type="non-terminal residue" evidence="2">
    <location>
        <position position="364"/>
    </location>
</feature>
<evidence type="ECO:0000259" key="1">
    <source>
        <dbReference type="Pfam" id="PF13229"/>
    </source>
</evidence>
<dbReference type="PANTHER" id="PTHR36453:SF1">
    <property type="entry name" value="RIGHT HANDED BETA HELIX DOMAIN-CONTAINING PROTEIN"/>
    <property type="match status" value="1"/>
</dbReference>
<proteinExistence type="predicted"/>
<dbReference type="Gene3D" id="2.160.20.10">
    <property type="entry name" value="Single-stranded right-handed beta-helix, Pectin lyase-like"/>
    <property type="match status" value="2"/>
</dbReference>
<dbReference type="SMART" id="SM00710">
    <property type="entry name" value="PbH1"/>
    <property type="match status" value="6"/>
</dbReference>
<organism evidence="2">
    <name type="scientific">human gut metagenome</name>
    <dbReference type="NCBI Taxonomy" id="408170"/>
    <lineage>
        <taxon>unclassified sequences</taxon>
        <taxon>metagenomes</taxon>
        <taxon>organismal metagenomes</taxon>
    </lineage>
</organism>
<name>K1U1T0_9ZZZZ</name>
<comment type="caution">
    <text evidence="2">The sequence shown here is derived from an EMBL/GenBank/DDBJ whole genome shotgun (WGS) entry which is preliminary data.</text>
</comment>
<evidence type="ECO:0000313" key="2">
    <source>
        <dbReference type="EMBL" id="EKC65441.1"/>
    </source>
</evidence>